<dbReference type="SUPFAM" id="SSF51126">
    <property type="entry name" value="Pectin lyase-like"/>
    <property type="match status" value="1"/>
</dbReference>
<dbReference type="Gene3D" id="2.160.20.10">
    <property type="entry name" value="Single-stranded right-handed beta-helix, Pectin lyase-like"/>
    <property type="match status" value="1"/>
</dbReference>
<dbReference type="InterPro" id="IPR012334">
    <property type="entry name" value="Pectin_lyas_fold"/>
</dbReference>
<evidence type="ECO:0008006" key="4">
    <source>
        <dbReference type="Google" id="ProtNLM"/>
    </source>
</evidence>
<evidence type="ECO:0000313" key="3">
    <source>
        <dbReference type="Proteomes" id="UP000237968"/>
    </source>
</evidence>
<keyword evidence="3" id="KW-1185">Reference proteome</keyword>
<dbReference type="RefSeq" id="WP_106393503.1">
    <property type="nucleotide sequence ID" value="NZ_PVNK01000184.1"/>
</dbReference>
<dbReference type="Proteomes" id="UP000237968">
    <property type="component" value="Unassembled WGS sequence"/>
</dbReference>
<organism evidence="2 3">
    <name type="scientific">Enhygromyxa salina</name>
    <dbReference type="NCBI Taxonomy" id="215803"/>
    <lineage>
        <taxon>Bacteria</taxon>
        <taxon>Pseudomonadati</taxon>
        <taxon>Myxococcota</taxon>
        <taxon>Polyangia</taxon>
        <taxon>Nannocystales</taxon>
        <taxon>Nannocystaceae</taxon>
        <taxon>Enhygromyxa</taxon>
    </lineage>
</organism>
<sequence>MLAAGCSDDSGPAADTGTSETGDGDSGDGDGDSGDGDGDSGDGDGDSGDGDGDSGDGDGDSGDGDGDSGDGDGDGDGDGACGPQTFEDGKVPDAEIHVATDGADGPDCGAPGSPCASIEHAAGLASPGTAVVVHEGSYAGGGYITNLAGTEAAPIWIGGAQGEDRPVIDGGGEAFKLGEVRYLIIHDLEVVNSTQNGINADDGGNYDDPDASRYIVFRDLWVHDVGNGGNQDCLKLSGLDDYWVLDSQFERCGGGGSGSAIDQVGCHRGLIHGNAFADLMGAGGAVQCKGGAEDIEIRANTFDDAGERGVNMGGSTGFEYFRPPLSPDQPNAEARDIRVIANSFRGGVTPFAFVGCVDCLAANNVIDSPQNWVFRILQETVSGDVYEFLPASEGRFVNNIVYFDGQVNVAVNVGGNTDPGSFSLETNLWYRHDNPGQSDPPGGLPGVAQGSIIGEDPLFADPGAGDYHLDPASPAVGAGTALDELSGDLDGECFADPPSVGALEL</sequence>
<dbReference type="AlphaFoldDB" id="A0A2S9XLR4"/>
<protein>
    <recommendedName>
        <fullName evidence="4">Endo-1,4-beta-xylanase A</fullName>
    </recommendedName>
</protein>
<dbReference type="EMBL" id="PVNK01000184">
    <property type="protein sequence ID" value="PRP93816.1"/>
    <property type="molecule type" value="Genomic_DNA"/>
</dbReference>
<feature type="region of interest" description="Disordered" evidence="1">
    <location>
        <begin position="1"/>
        <end position="90"/>
    </location>
</feature>
<evidence type="ECO:0000313" key="2">
    <source>
        <dbReference type="EMBL" id="PRP93816.1"/>
    </source>
</evidence>
<name>A0A2S9XLR4_9BACT</name>
<comment type="caution">
    <text evidence="2">The sequence shown here is derived from an EMBL/GenBank/DDBJ whole genome shotgun (WGS) entry which is preliminary data.</text>
</comment>
<reference evidence="2 3" key="1">
    <citation type="submission" date="2018-03" db="EMBL/GenBank/DDBJ databases">
        <title>Draft Genome Sequences of the Obligatory Marine Myxobacteria Enhygromyxa salina SWB005.</title>
        <authorList>
            <person name="Poehlein A."/>
            <person name="Moghaddam J.A."/>
            <person name="Harms H."/>
            <person name="Alanjari M."/>
            <person name="Koenig G.M."/>
            <person name="Daniel R."/>
            <person name="Schaeberle T.F."/>
        </authorList>
    </citation>
    <scope>NUCLEOTIDE SEQUENCE [LARGE SCALE GENOMIC DNA]</scope>
    <source>
        <strain evidence="2 3">SWB005</strain>
    </source>
</reference>
<evidence type="ECO:0000256" key="1">
    <source>
        <dbReference type="SAM" id="MobiDB-lite"/>
    </source>
</evidence>
<gene>
    <name evidence="2" type="ORF">ENSA5_42190</name>
</gene>
<feature type="compositionally biased region" description="Acidic residues" evidence="1">
    <location>
        <begin position="22"/>
        <end position="77"/>
    </location>
</feature>
<proteinExistence type="predicted"/>
<accession>A0A2S9XLR4</accession>
<dbReference type="OrthoDB" id="628936at2"/>
<dbReference type="InterPro" id="IPR011050">
    <property type="entry name" value="Pectin_lyase_fold/virulence"/>
</dbReference>